<organism evidence="1 2">
    <name type="scientific">Candidatus Wolbachia massiliensis</name>
    <dbReference type="NCBI Taxonomy" id="1845000"/>
    <lineage>
        <taxon>Bacteria</taxon>
        <taxon>Pseudomonadati</taxon>
        <taxon>Pseudomonadota</taxon>
        <taxon>Alphaproteobacteria</taxon>
        <taxon>Rickettsiales</taxon>
        <taxon>Anaplasmataceae</taxon>
        <taxon>Wolbachieae</taxon>
        <taxon>Wolbachia</taxon>
    </lineage>
</organism>
<reference evidence="1 2" key="1">
    <citation type="submission" date="2020-09" db="EMBL/GenBank/DDBJ databases">
        <title>An Earliest Endosymbiont, Wolbachia massiliensis sp. nov., Strain PL13 From the Bed Bug (Cimex hemipterius), Type strain of a New supergroup T.</title>
        <authorList>
            <person name="Laidoudi Y."/>
            <person name="Levasseur A."/>
            <person name="Medkour H."/>
            <person name="Maaloum M."/>
            <person name="BenKhedher M."/>
            <person name="Sambou M."/>
            <person name="Bassene H."/>
            <person name="Davoust B."/>
            <person name="Fenollar F."/>
            <person name="Raoult D."/>
            <person name="Mediannikov O."/>
        </authorList>
    </citation>
    <scope>NUCLEOTIDE SEQUENCE [LARGE SCALE GENOMIC DNA]</scope>
    <source>
        <strain evidence="1 2">PL13</strain>
    </source>
</reference>
<evidence type="ECO:0000313" key="1">
    <source>
        <dbReference type="EMBL" id="QOD38696.1"/>
    </source>
</evidence>
<dbReference type="Proteomes" id="UP000516514">
    <property type="component" value="Chromosome"/>
</dbReference>
<evidence type="ECO:0000313" key="2">
    <source>
        <dbReference type="Proteomes" id="UP000516514"/>
    </source>
</evidence>
<sequence length="81" mass="9515">MQAKHKQNKEDNKIGISDLLTKNKDGEFNLAKYFISYLKIKYNQDFINGELKDFVICTNIDFDLDQSRTQDAVKKLKVQKK</sequence>
<dbReference type="AlphaFoldDB" id="A0A7M3U2R1"/>
<protein>
    <submittedName>
        <fullName evidence="1">Uncharacterized protein</fullName>
    </submittedName>
</protein>
<accession>A0A7M3U2R1</accession>
<keyword evidence="2" id="KW-1185">Reference proteome</keyword>
<dbReference type="RefSeq" id="WP_146038228.1">
    <property type="nucleotide sequence ID" value="NZ_CP061738.1"/>
</dbReference>
<dbReference type="KEGG" id="wms:ID128_02420"/>
<dbReference type="EMBL" id="CP061738">
    <property type="protein sequence ID" value="QOD38696.1"/>
    <property type="molecule type" value="Genomic_DNA"/>
</dbReference>
<gene>
    <name evidence="1" type="ORF">ID128_02420</name>
</gene>
<proteinExistence type="predicted"/>
<name>A0A7M3U2R1_9RICK</name>